<comment type="similarity">
    <text evidence="7">Belongs to the annexin family.</text>
</comment>
<sequence length="356" mass="40834">MASLNVPSQVPSVEEDCEKLQKAFSGWITDKACIVSILAHRNTMQRSLIRQTYAETYGHDLLKSLDDALSGDFERAVLMWTQNPTERDALLANEAIRKGNVGHCILMEIACTRSSRDLFQVREDYHVYFKRSLLEDVAHHTNGDFRKILVPLLMAHRYEGLEVNMTLATSEAKILHDKIIEKTYNHEELIRILTTRSKAQLSATFNQYNDLYGSFINKNLKHNPKDQYLAFLRATIKCLTFPEKYFEKVLRLSMKGLGTDEESLTRVVVTRAEVDMEYIKEEYHKRNNVTLDSDIKGDTSGDYQRMLLALIVDFGGQERNRRKSNEHGHVTDKGEGMECLKHNNGGDYDDDNGGVY</sequence>
<comment type="caution">
    <text evidence="9">The sequence shown here is derived from an EMBL/GenBank/DDBJ whole genome shotgun (WGS) entry which is preliminary data.</text>
</comment>
<evidence type="ECO:0000313" key="9">
    <source>
        <dbReference type="EMBL" id="KAK7268301.1"/>
    </source>
</evidence>
<keyword evidence="4 7" id="KW-0041">Annexin</keyword>
<feature type="compositionally biased region" description="Acidic residues" evidence="8">
    <location>
        <begin position="347"/>
        <end position="356"/>
    </location>
</feature>
<keyword evidence="5 7" id="KW-0111">Calcium/phospholipid-binding</keyword>
<dbReference type="FunFam" id="1.10.220.10:FF:000001">
    <property type="entry name" value="Annexin"/>
    <property type="match status" value="1"/>
</dbReference>
<dbReference type="FunFam" id="1.10.220.10:FF:000008">
    <property type="entry name" value="Annexin"/>
    <property type="match status" value="1"/>
</dbReference>
<evidence type="ECO:0000256" key="2">
    <source>
        <dbReference type="ARBA" id="ARBA00022737"/>
    </source>
</evidence>
<evidence type="ECO:0000256" key="4">
    <source>
        <dbReference type="ARBA" id="ARBA00023216"/>
    </source>
</evidence>
<dbReference type="GO" id="GO:0001786">
    <property type="term" value="F:phosphatidylserine binding"/>
    <property type="evidence" value="ECO:0007669"/>
    <property type="project" value="TreeGrafter"/>
</dbReference>
<dbReference type="EMBL" id="JAYWIO010000004">
    <property type="protein sequence ID" value="KAK7268301.1"/>
    <property type="molecule type" value="Genomic_DNA"/>
</dbReference>
<organism evidence="9 10">
    <name type="scientific">Crotalaria pallida</name>
    <name type="common">Smooth rattlebox</name>
    <name type="synonym">Crotalaria striata</name>
    <dbReference type="NCBI Taxonomy" id="3830"/>
    <lineage>
        <taxon>Eukaryota</taxon>
        <taxon>Viridiplantae</taxon>
        <taxon>Streptophyta</taxon>
        <taxon>Embryophyta</taxon>
        <taxon>Tracheophyta</taxon>
        <taxon>Spermatophyta</taxon>
        <taxon>Magnoliopsida</taxon>
        <taxon>eudicotyledons</taxon>
        <taxon>Gunneridae</taxon>
        <taxon>Pentapetalae</taxon>
        <taxon>rosids</taxon>
        <taxon>fabids</taxon>
        <taxon>Fabales</taxon>
        <taxon>Fabaceae</taxon>
        <taxon>Papilionoideae</taxon>
        <taxon>50 kb inversion clade</taxon>
        <taxon>genistoids sensu lato</taxon>
        <taxon>core genistoids</taxon>
        <taxon>Crotalarieae</taxon>
        <taxon>Crotalaria</taxon>
    </lineage>
</organism>
<dbReference type="InterPro" id="IPR009118">
    <property type="entry name" value="AnnexinD_plant"/>
</dbReference>
<feature type="compositionally biased region" description="Basic and acidic residues" evidence="8">
    <location>
        <begin position="319"/>
        <end position="341"/>
    </location>
</feature>
<dbReference type="FunFam" id="1.10.220.10:FF:000006">
    <property type="entry name" value="Annexin"/>
    <property type="match status" value="1"/>
</dbReference>
<dbReference type="GO" id="GO:0009408">
    <property type="term" value="P:response to heat"/>
    <property type="evidence" value="ECO:0007669"/>
    <property type="project" value="TreeGrafter"/>
</dbReference>
<dbReference type="GO" id="GO:0009414">
    <property type="term" value="P:response to water deprivation"/>
    <property type="evidence" value="ECO:0007669"/>
    <property type="project" value="TreeGrafter"/>
</dbReference>
<protein>
    <recommendedName>
        <fullName evidence="7">Annexin</fullName>
    </recommendedName>
</protein>
<accession>A0AAN9ICZ6</accession>
<evidence type="ECO:0000313" key="10">
    <source>
        <dbReference type="Proteomes" id="UP001372338"/>
    </source>
</evidence>
<feature type="binding site" evidence="6">
    <location>
        <position position="299"/>
    </location>
    <ligand>
        <name>Ca(2+)</name>
        <dbReference type="ChEBI" id="CHEBI:29108"/>
        <label>1</label>
    </ligand>
</feature>
<evidence type="ECO:0000256" key="5">
    <source>
        <dbReference type="ARBA" id="ARBA00023302"/>
    </source>
</evidence>
<evidence type="ECO:0000256" key="3">
    <source>
        <dbReference type="ARBA" id="ARBA00022837"/>
    </source>
</evidence>
<feature type="binding site" evidence="6">
    <location>
        <position position="24"/>
    </location>
    <ligand>
        <name>Ca(2+)</name>
        <dbReference type="ChEBI" id="CHEBI:29108"/>
        <label>1</label>
    </ligand>
</feature>
<dbReference type="Pfam" id="PF00191">
    <property type="entry name" value="Annexin"/>
    <property type="match status" value="4"/>
</dbReference>
<dbReference type="FunFam" id="1.10.220.10:FF:000009">
    <property type="entry name" value="Annexin"/>
    <property type="match status" value="1"/>
</dbReference>
<keyword evidence="1 6" id="KW-0479">Metal-binding</keyword>
<dbReference type="InterPro" id="IPR018502">
    <property type="entry name" value="Annexin_repeat"/>
</dbReference>
<dbReference type="PROSITE" id="PS00223">
    <property type="entry name" value="ANNEXIN_1"/>
    <property type="match status" value="1"/>
</dbReference>
<dbReference type="InterPro" id="IPR018252">
    <property type="entry name" value="Annexin_repeat_CS"/>
</dbReference>
<dbReference type="GO" id="GO:0005886">
    <property type="term" value="C:plasma membrane"/>
    <property type="evidence" value="ECO:0007669"/>
    <property type="project" value="TreeGrafter"/>
</dbReference>
<feature type="binding site" evidence="6">
    <location>
        <position position="298"/>
    </location>
    <ligand>
        <name>Ca(2+)</name>
        <dbReference type="ChEBI" id="CHEBI:29108"/>
        <label>3</label>
    </ligand>
</feature>
<dbReference type="PANTHER" id="PTHR10502">
    <property type="entry name" value="ANNEXIN"/>
    <property type="match status" value="1"/>
</dbReference>
<dbReference type="PRINTS" id="PR01814">
    <property type="entry name" value="ANNEXINPLANT"/>
</dbReference>
<proteinExistence type="inferred from homology"/>
<gene>
    <name evidence="9" type="ORF">RIF29_20998</name>
</gene>
<dbReference type="GO" id="GO:0009651">
    <property type="term" value="P:response to salt stress"/>
    <property type="evidence" value="ECO:0007669"/>
    <property type="project" value="TreeGrafter"/>
</dbReference>
<reference evidence="9 10" key="1">
    <citation type="submission" date="2024-01" db="EMBL/GenBank/DDBJ databases">
        <title>The genomes of 5 underutilized Papilionoideae crops provide insights into root nodulation and disease resistanc.</title>
        <authorList>
            <person name="Yuan L."/>
        </authorList>
    </citation>
    <scope>NUCLEOTIDE SEQUENCE [LARGE SCALE GENOMIC DNA]</scope>
    <source>
        <strain evidence="9">ZHUSHIDOU_FW_LH</strain>
        <tissue evidence="9">Leaf</tissue>
    </source>
</reference>
<feature type="binding site" evidence="6">
    <location>
        <position position="26"/>
    </location>
    <ligand>
        <name>Ca(2+)</name>
        <dbReference type="ChEBI" id="CHEBI:29108"/>
        <label>1</label>
    </ligand>
</feature>
<keyword evidence="2 7" id="KW-0677">Repeat</keyword>
<dbReference type="Proteomes" id="UP001372338">
    <property type="component" value="Unassembled WGS sequence"/>
</dbReference>
<evidence type="ECO:0000256" key="7">
    <source>
        <dbReference type="RuleBase" id="RU003540"/>
    </source>
</evidence>
<dbReference type="InterPro" id="IPR037104">
    <property type="entry name" value="Annexin_sf"/>
</dbReference>
<keyword evidence="3 6" id="KW-0106">Calcium</keyword>
<dbReference type="GO" id="GO:0005509">
    <property type="term" value="F:calcium ion binding"/>
    <property type="evidence" value="ECO:0007669"/>
    <property type="project" value="InterPro"/>
</dbReference>
<dbReference type="InterPro" id="IPR001464">
    <property type="entry name" value="Annexin"/>
</dbReference>
<dbReference type="PANTHER" id="PTHR10502:SF104">
    <property type="entry name" value="ANNEXIN D1"/>
    <property type="match status" value="1"/>
</dbReference>
<dbReference type="GO" id="GO:0009409">
    <property type="term" value="P:response to cold"/>
    <property type="evidence" value="ECO:0007669"/>
    <property type="project" value="TreeGrafter"/>
</dbReference>
<dbReference type="SMART" id="SM00335">
    <property type="entry name" value="ANX"/>
    <property type="match status" value="3"/>
</dbReference>
<comment type="domain">
    <text evidence="7">A pair of annexin repeats may form one binding site for calcium and phospholipid.</text>
</comment>
<evidence type="ECO:0000256" key="6">
    <source>
        <dbReference type="PIRSR" id="PIRSR609118-1"/>
    </source>
</evidence>
<keyword evidence="10" id="KW-1185">Reference proteome</keyword>
<name>A0AAN9ICZ6_CROPI</name>
<evidence type="ECO:0000256" key="8">
    <source>
        <dbReference type="SAM" id="MobiDB-lite"/>
    </source>
</evidence>
<evidence type="ECO:0000256" key="1">
    <source>
        <dbReference type="ARBA" id="ARBA00022723"/>
    </source>
</evidence>
<dbReference type="AlphaFoldDB" id="A0AAN9ICZ6"/>
<feature type="binding site" evidence="6">
    <location>
        <position position="258"/>
    </location>
    <ligand>
        <name>Ca(2+)</name>
        <dbReference type="ChEBI" id="CHEBI:29108"/>
        <label>1</label>
    </ligand>
</feature>
<dbReference type="GO" id="GO:0005737">
    <property type="term" value="C:cytoplasm"/>
    <property type="evidence" value="ECO:0007669"/>
    <property type="project" value="TreeGrafter"/>
</dbReference>
<dbReference type="PRINTS" id="PR00196">
    <property type="entry name" value="ANNEXIN"/>
</dbReference>
<dbReference type="GO" id="GO:0005544">
    <property type="term" value="F:calcium-dependent phospholipid binding"/>
    <property type="evidence" value="ECO:0007669"/>
    <property type="project" value="UniProtKB-KW"/>
</dbReference>
<dbReference type="Gene3D" id="1.10.220.10">
    <property type="entry name" value="Annexin"/>
    <property type="match status" value="4"/>
</dbReference>
<dbReference type="SUPFAM" id="SSF47874">
    <property type="entry name" value="Annexin"/>
    <property type="match status" value="1"/>
</dbReference>
<feature type="region of interest" description="Disordered" evidence="8">
    <location>
        <begin position="319"/>
        <end position="356"/>
    </location>
</feature>
<dbReference type="PROSITE" id="PS51897">
    <property type="entry name" value="ANNEXIN_2"/>
    <property type="match status" value="4"/>
</dbReference>